<keyword evidence="4 7" id="KW-0732">Signal</keyword>
<dbReference type="PANTHER" id="PTHR10030:SF37">
    <property type="entry name" value="ALPHA-L-FUCOSIDASE-RELATED"/>
    <property type="match status" value="1"/>
</dbReference>
<dbReference type="PANTHER" id="PTHR10030">
    <property type="entry name" value="ALPHA-L-FUCOSIDASE"/>
    <property type="match status" value="1"/>
</dbReference>
<dbReference type="PRINTS" id="PR00741">
    <property type="entry name" value="GLHYDRLASE29"/>
</dbReference>
<accession>A0A3E4N3N9</accession>
<dbReference type="RefSeq" id="WP_117671792.1">
    <property type="nucleotide sequence ID" value="NZ_CABOGR010000009.1"/>
</dbReference>
<dbReference type="AlphaFoldDB" id="A0A3E4N3N9"/>
<dbReference type="GO" id="GO:0006004">
    <property type="term" value="P:fucose metabolic process"/>
    <property type="evidence" value="ECO:0007669"/>
    <property type="project" value="InterPro"/>
</dbReference>
<dbReference type="SUPFAM" id="SSF51445">
    <property type="entry name" value="(Trans)glycosidases"/>
    <property type="match status" value="1"/>
</dbReference>
<dbReference type="InterPro" id="IPR000933">
    <property type="entry name" value="Glyco_hydro_29"/>
</dbReference>
<dbReference type="SMART" id="SM00812">
    <property type="entry name" value="Alpha_L_fucos"/>
    <property type="match status" value="1"/>
</dbReference>
<protein>
    <recommendedName>
        <fullName evidence="3">alpha-L-fucosidase</fullName>
        <ecNumber evidence="3">3.2.1.51</ecNumber>
    </recommendedName>
</protein>
<dbReference type="Proteomes" id="UP000260862">
    <property type="component" value="Unassembled WGS sequence"/>
</dbReference>
<dbReference type="Gene3D" id="3.20.20.80">
    <property type="entry name" value="Glycosidases"/>
    <property type="match status" value="1"/>
</dbReference>
<name>A0A3E4N3N9_9BACT</name>
<dbReference type="InterPro" id="IPR057739">
    <property type="entry name" value="Glyco_hydro_29_N"/>
</dbReference>
<comment type="similarity">
    <text evidence="2">Belongs to the glycosyl hydrolase 29 family.</text>
</comment>
<dbReference type="GO" id="GO:0004560">
    <property type="term" value="F:alpha-L-fucosidase activity"/>
    <property type="evidence" value="ECO:0007669"/>
    <property type="project" value="InterPro"/>
</dbReference>
<dbReference type="GO" id="GO:0016139">
    <property type="term" value="P:glycoside catabolic process"/>
    <property type="evidence" value="ECO:0007669"/>
    <property type="project" value="TreeGrafter"/>
</dbReference>
<dbReference type="EMBL" id="QSQT01000009">
    <property type="protein sequence ID" value="RGK56643.1"/>
    <property type="molecule type" value="Genomic_DNA"/>
</dbReference>
<evidence type="ECO:0000256" key="1">
    <source>
        <dbReference type="ARBA" id="ARBA00004071"/>
    </source>
</evidence>
<dbReference type="InterPro" id="IPR016286">
    <property type="entry name" value="FUC_metazoa-typ"/>
</dbReference>
<organism evidence="9 10">
    <name type="scientific">Phocaeicola plebeius</name>
    <dbReference type="NCBI Taxonomy" id="310297"/>
    <lineage>
        <taxon>Bacteria</taxon>
        <taxon>Pseudomonadati</taxon>
        <taxon>Bacteroidota</taxon>
        <taxon>Bacteroidia</taxon>
        <taxon>Bacteroidales</taxon>
        <taxon>Bacteroidaceae</taxon>
        <taxon>Phocaeicola</taxon>
    </lineage>
</organism>
<sequence>MKKLLIILLMCVIGLGAKGQVSQEAFRQWHGDKYSMFIHFGLYSQLGGVWQGKQVKNGYSEQIQAFAPISKKDYEKIAGQFNPTQFNADSIAVLAKKAGMHSIILTSKHHDGFCLFKTATTSFNSYDATPCKRDFVKEMSEAARRHGLRFGLYYSLIDWHYPYASPMSPHNADFITEAHHAFSKAQLKELLTNYGKISELWFDMGANTPAQSKELYELVHHYQPDCMVSGRLGNDQYDFCVMADNDYPDKTLHAPWQSAASMFNETWGYRAWQDRGSIESKVREKTRSLINVVSRGGNYLLNIGPKGNGAVVDFEKEVLEQMGDWLSRYGYAVYQTEASPFQEEFTWGEVTRKDNHLYLFLSGKYPAEGKITLQMPGYLLQKGDGKMATYLQYGDEVVLTVPASAYKDKQIHVLTLSFDKKIEPFPGKTIRNAVLTPRNATPQYSYSCFDYYTNYRSITGYSWNFEQLLLKQLEIIYTSQEAGREIDLILDGKTYSVTLDKGKEIKETAFSGTTWGDTYVCGPGSGVFHSAEKLDADLQHAPVSGKTWTKIDKDSDKVACPILSSYYVMREIDSPRSQHILAEIGAGNGMEVYLNGKLIAKHLNPYRTKFRTEKVILPLKKGKNQVILRSYNRFEDEAAYLLRPAEEQKAYRQDFIIPDAVNGKEHSLTIKPHNPSSPHTDAELFNLRIRLRRIAM</sequence>
<dbReference type="InterPro" id="IPR017853">
    <property type="entry name" value="GH"/>
</dbReference>
<keyword evidence="6" id="KW-0326">Glycosidase</keyword>
<evidence type="ECO:0000259" key="8">
    <source>
        <dbReference type="Pfam" id="PF01120"/>
    </source>
</evidence>
<feature type="chain" id="PRO_5017761712" description="alpha-L-fucosidase" evidence="7">
    <location>
        <begin position="20"/>
        <end position="696"/>
    </location>
</feature>
<evidence type="ECO:0000313" key="9">
    <source>
        <dbReference type="EMBL" id="RGK56643.1"/>
    </source>
</evidence>
<evidence type="ECO:0000256" key="6">
    <source>
        <dbReference type="ARBA" id="ARBA00023295"/>
    </source>
</evidence>
<keyword evidence="10" id="KW-1185">Reference proteome</keyword>
<evidence type="ECO:0000313" key="10">
    <source>
        <dbReference type="Proteomes" id="UP000260862"/>
    </source>
</evidence>
<evidence type="ECO:0000256" key="3">
    <source>
        <dbReference type="ARBA" id="ARBA00012662"/>
    </source>
</evidence>
<dbReference type="GO" id="GO:0005764">
    <property type="term" value="C:lysosome"/>
    <property type="evidence" value="ECO:0007669"/>
    <property type="project" value="TreeGrafter"/>
</dbReference>
<proteinExistence type="inferred from homology"/>
<reference evidence="9 10" key="1">
    <citation type="submission" date="2018-08" db="EMBL/GenBank/DDBJ databases">
        <title>A genome reference for cultivated species of the human gut microbiota.</title>
        <authorList>
            <person name="Zou Y."/>
            <person name="Xue W."/>
            <person name="Luo G."/>
        </authorList>
    </citation>
    <scope>NUCLEOTIDE SEQUENCE [LARGE SCALE GENOMIC DNA]</scope>
    <source>
        <strain evidence="9 10">TF10-3AC</strain>
    </source>
</reference>
<comment type="caution">
    <text evidence="9">The sequence shown here is derived from an EMBL/GenBank/DDBJ whole genome shotgun (WGS) entry which is preliminary data.</text>
</comment>
<gene>
    <name evidence="9" type="ORF">DXD04_06175</name>
</gene>
<dbReference type="Pfam" id="PF01120">
    <property type="entry name" value="Alpha_L_fucos"/>
    <property type="match status" value="1"/>
</dbReference>
<evidence type="ECO:0000256" key="2">
    <source>
        <dbReference type="ARBA" id="ARBA00007951"/>
    </source>
</evidence>
<evidence type="ECO:0000256" key="5">
    <source>
        <dbReference type="ARBA" id="ARBA00022801"/>
    </source>
</evidence>
<dbReference type="EC" id="3.2.1.51" evidence="3"/>
<keyword evidence="5" id="KW-0378">Hydrolase</keyword>
<comment type="function">
    <text evidence="1">Alpha-L-fucosidase is responsible for hydrolyzing the alpha-1,6-linked fucose joined to the reducing-end N-acetylglucosamine of the carbohydrate moieties of glycoproteins.</text>
</comment>
<evidence type="ECO:0000256" key="4">
    <source>
        <dbReference type="ARBA" id="ARBA00022729"/>
    </source>
</evidence>
<evidence type="ECO:0000256" key="7">
    <source>
        <dbReference type="SAM" id="SignalP"/>
    </source>
</evidence>
<feature type="domain" description="Glycoside hydrolase family 29 N-terminal" evidence="8">
    <location>
        <begin position="22"/>
        <end position="330"/>
    </location>
</feature>
<feature type="signal peptide" evidence="7">
    <location>
        <begin position="1"/>
        <end position="19"/>
    </location>
</feature>